<protein>
    <submittedName>
        <fullName evidence="2">Uncharacterized protein</fullName>
    </submittedName>
</protein>
<feature type="compositionally biased region" description="Basic residues" evidence="1">
    <location>
        <begin position="9"/>
        <end position="19"/>
    </location>
</feature>
<accession>A0A0V1N8E5</accession>
<organism evidence="2 3">
    <name type="scientific">Trichinella papuae</name>
    <dbReference type="NCBI Taxonomy" id="268474"/>
    <lineage>
        <taxon>Eukaryota</taxon>
        <taxon>Metazoa</taxon>
        <taxon>Ecdysozoa</taxon>
        <taxon>Nematoda</taxon>
        <taxon>Enoplea</taxon>
        <taxon>Dorylaimia</taxon>
        <taxon>Trichinellida</taxon>
        <taxon>Trichinellidae</taxon>
        <taxon>Trichinella</taxon>
    </lineage>
</organism>
<feature type="region of interest" description="Disordered" evidence="1">
    <location>
        <begin position="1"/>
        <end position="24"/>
    </location>
</feature>
<gene>
    <name evidence="2" type="ORF">T10_3486</name>
</gene>
<dbReference type="AlphaFoldDB" id="A0A0V1N8E5"/>
<name>A0A0V1N8E5_9BILA</name>
<evidence type="ECO:0000313" key="2">
    <source>
        <dbReference type="EMBL" id="KRZ80340.1"/>
    </source>
</evidence>
<dbReference type="Proteomes" id="UP000054843">
    <property type="component" value="Unassembled WGS sequence"/>
</dbReference>
<evidence type="ECO:0000313" key="3">
    <source>
        <dbReference type="Proteomes" id="UP000054843"/>
    </source>
</evidence>
<sequence>MKAAYAKQSKAKQAARRPGRQAGRPVSVVALSTLASNARATRIGNACLYVNTALLSAVLWPDYTRTFVTASARSGRRRAPHSAGRLLLPAVDNQSIRLDW</sequence>
<comment type="caution">
    <text evidence="2">The sequence shown here is derived from an EMBL/GenBank/DDBJ whole genome shotgun (WGS) entry which is preliminary data.</text>
</comment>
<keyword evidence="3" id="KW-1185">Reference proteome</keyword>
<proteinExistence type="predicted"/>
<evidence type="ECO:0000256" key="1">
    <source>
        <dbReference type="SAM" id="MobiDB-lite"/>
    </source>
</evidence>
<reference evidence="2 3" key="1">
    <citation type="submission" date="2015-01" db="EMBL/GenBank/DDBJ databases">
        <title>Evolution of Trichinella species and genotypes.</title>
        <authorList>
            <person name="Korhonen P.K."/>
            <person name="Edoardo P."/>
            <person name="Giuseppe L.R."/>
            <person name="Gasser R.B."/>
        </authorList>
    </citation>
    <scope>NUCLEOTIDE SEQUENCE [LARGE SCALE GENOMIC DNA]</scope>
    <source>
        <strain evidence="2">ISS1980</strain>
    </source>
</reference>
<dbReference type="EMBL" id="JYDO01000003">
    <property type="protein sequence ID" value="KRZ80340.1"/>
    <property type="molecule type" value="Genomic_DNA"/>
</dbReference>